<dbReference type="EMBL" id="WJQU01000003">
    <property type="protein sequence ID" value="KAJ6637692.1"/>
    <property type="molecule type" value="Genomic_DNA"/>
</dbReference>
<sequence length="107" mass="12429">MSPINNVITKHRFNCYSLQQTFNVFKFTVVRRDQFRIRLMLLPLFNVCGGNNYQWSNNARMCLLLLIHTSTCGKCLKYKLLYECTSNNNTIGNLFTNPLDLTNEGVI</sequence>
<accession>A0A9Q0MW62</accession>
<dbReference type="AlphaFoldDB" id="A0A9Q0MW62"/>
<comment type="caution">
    <text evidence="1">The sequence shown here is derived from an EMBL/GenBank/DDBJ whole genome shotgun (WGS) entry which is preliminary data.</text>
</comment>
<protein>
    <submittedName>
        <fullName evidence="1">Uncharacterized protein</fullName>
    </submittedName>
</protein>
<gene>
    <name evidence="1" type="ORF">Bhyg_10423</name>
</gene>
<keyword evidence="2" id="KW-1185">Reference proteome</keyword>
<dbReference type="Proteomes" id="UP001151699">
    <property type="component" value="Chromosome X"/>
</dbReference>
<reference evidence="1" key="1">
    <citation type="submission" date="2022-07" db="EMBL/GenBank/DDBJ databases">
        <authorList>
            <person name="Trinca V."/>
            <person name="Uliana J.V.C."/>
            <person name="Torres T.T."/>
            <person name="Ward R.J."/>
            <person name="Monesi N."/>
        </authorList>
    </citation>
    <scope>NUCLEOTIDE SEQUENCE</scope>
    <source>
        <strain evidence="1">HSMRA1968</strain>
        <tissue evidence="1">Whole embryos</tissue>
    </source>
</reference>
<evidence type="ECO:0000313" key="2">
    <source>
        <dbReference type="Proteomes" id="UP001151699"/>
    </source>
</evidence>
<evidence type="ECO:0000313" key="1">
    <source>
        <dbReference type="EMBL" id="KAJ6637692.1"/>
    </source>
</evidence>
<name>A0A9Q0MW62_9DIPT</name>
<proteinExistence type="predicted"/>
<organism evidence="1 2">
    <name type="scientific">Pseudolycoriella hygida</name>
    <dbReference type="NCBI Taxonomy" id="35572"/>
    <lineage>
        <taxon>Eukaryota</taxon>
        <taxon>Metazoa</taxon>
        <taxon>Ecdysozoa</taxon>
        <taxon>Arthropoda</taxon>
        <taxon>Hexapoda</taxon>
        <taxon>Insecta</taxon>
        <taxon>Pterygota</taxon>
        <taxon>Neoptera</taxon>
        <taxon>Endopterygota</taxon>
        <taxon>Diptera</taxon>
        <taxon>Nematocera</taxon>
        <taxon>Sciaroidea</taxon>
        <taxon>Sciaridae</taxon>
        <taxon>Pseudolycoriella</taxon>
    </lineage>
</organism>